<reference evidence="4 6" key="2">
    <citation type="journal article" date="2013" name="Nature">
        <title>Insights into bilaterian evolution from three spiralian genomes.</title>
        <authorList>
            <person name="Simakov O."/>
            <person name="Marletaz F."/>
            <person name="Cho S.J."/>
            <person name="Edsinger-Gonzales E."/>
            <person name="Havlak P."/>
            <person name="Hellsten U."/>
            <person name="Kuo D.H."/>
            <person name="Larsson T."/>
            <person name="Lv J."/>
            <person name="Arendt D."/>
            <person name="Savage R."/>
            <person name="Osoegawa K."/>
            <person name="de Jong P."/>
            <person name="Grimwood J."/>
            <person name="Chapman J.A."/>
            <person name="Shapiro H."/>
            <person name="Aerts A."/>
            <person name="Otillar R.P."/>
            <person name="Terry A.Y."/>
            <person name="Boore J.L."/>
            <person name="Grigoriev I.V."/>
            <person name="Lindberg D.R."/>
            <person name="Seaver E.C."/>
            <person name="Weisblat D.A."/>
            <person name="Putnam N.H."/>
            <person name="Rokhsar D.S."/>
        </authorList>
    </citation>
    <scope>NUCLEOTIDE SEQUENCE</scope>
    <source>
        <strain evidence="4 6">I ESC-2004</strain>
    </source>
</reference>
<feature type="domain" description="EF-hand" evidence="3">
    <location>
        <begin position="96"/>
        <end position="131"/>
    </location>
</feature>
<protein>
    <recommendedName>
        <fullName evidence="3">EF-hand domain-containing protein</fullName>
    </recommendedName>
</protein>
<evidence type="ECO:0000256" key="1">
    <source>
        <dbReference type="ARBA" id="ARBA00022837"/>
    </source>
</evidence>
<sequence length="197" mass="22223">MFSNLLFAALLSVVVVASALPIYDDEVGPYLSKIGSLLFPDLICDIQLTCIFLKAPMDYVQDLVLKARHKREALTEMLRVIGSMFTRADADSDGVLDRQEFWGTYRAFDNDHDGTITALEYLDAVSRMPGISAFGNSHEVGRICRLLFMAGDMDHNRVLDEDDATIIFFNLDKDHDKAISKAEYMARWQEVMARIGM</sequence>
<evidence type="ECO:0000259" key="3">
    <source>
        <dbReference type="PROSITE" id="PS50222"/>
    </source>
</evidence>
<dbReference type="Gene3D" id="1.10.238.10">
    <property type="entry name" value="EF-hand"/>
    <property type="match status" value="1"/>
</dbReference>
<evidence type="ECO:0000313" key="4">
    <source>
        <dbReference type="EMBL" id="ELU08431.1"/>
    </source>
</evidence>
<dbReference type="EMBL" id="AMQN01006768">
    <property type="status" value="NOT_ANNOTATED_CDS"/>
    <property type="molecule type" value="Genomic_DNA"/>
</dbReference>
<dbReference type="AlphaFoldDB" id="R7UYC5"/>
<dbReference type="EnsemblMetazoa" id="CapteT229153">
    <property type="protein sequence ID" value="CapteP229153"/>
    <property type="gene ID" value="CapteG229153"/>
</dbReference>
<evidence type="ECO:0000256" key="2">
    <source>
        <dbReference type="SAM" id="SignalP"/>
    </source>
</evidence>
<proteinExistence type="predicted"/>
<dbReference type="Pfam" id="PF13202">
    <property type="entry name" value="EF-hand_5"/>
    <property type="match status" value="2"/>
</dbReference>
<dbReference type="InterPro" id="IPR018247">
    <property type="entry name" value="EF_Hand_1_Ca_BS"/>
</dbReference>
<reference evidence="6" key="1">
    <citation type="submission" date="2012-12" db="EMBL/GenBank/DDBJ databases">
        <authorList>
            <person name="Hellsten U."/>
            <person name="Grimwood J."/>
            <person name="Chapman J.A."/>
            <person name="Shapiro H."/>
            <person name="Aerts A."/>
            <person name="Otillar R.P."/>
            <person name="Terry A.Y."/>
            <person name="Boore J.L."/>
            <person name="Simakov O."/>
            <person name="Marletaz F."/>
            <person name="Cho S.-J."/>
            <person name="Edsinger-Gonzales E."/>
            <person name="Havlak P."/>
            <person name="Kuo D.-H."/>
            <person name="Larsson T."/>
            <person name="Lv J."/>
            <person name="Arendt D."/>
            <person name="Savage R."/>
            <person name="Osoegawa K."/>
            <person name="de Jong P."/>
            <person name="Lindberg D.R."/>
            <person name="Seaver E.C."/>
            <person name="Weisblat D.A."/>
            <person name="Putnam N.H."/>
            <person name="Grigoriev I.V."/>
            <person name="Rokhsar D.S."/>
        </authorList>
    </citation>
    <scope>NUCLEOTIDE SEQUENCE</scope>
    <source>
        <strain evidence="6">I ESC-2004</strain>
    </source>
</reference>
<evidence type="ECO:0000313" key="6">
    <source>
        <dbReference type="Proteomes" id="UP000014760"/>
    </source>
</evidence>
<evidence type="ECO:0000313" key="5">
    <source>
        <dbReference type="EnsemblMetazoa" id="CapteP229153"/>
    </source>
</evidence>
<keyword evidence="6" id="KW-1185">Reference proteome</keyword>
<dbReference type="PROSITE" id="PS00018">
    <property type="entry name" value="EF_HAND_1"/>
    <property type="match status" value="2"/>
</dbReference>
<name>R7UYC5_CAPTE</name>
<dbReference type="InterPro" id="IPR011992">
    <property type="entry name" value="EF-hand-dom_pair"/>
</dbReference>
<dbReference type="Proteomes" id="UP000014760">
    <property type="component" value="Unassembled WGS sequence"/>
</dbReference>
<keyword evidence="1" id="KW-0106">Calcium</keyword>
<gene>
    <name evidence="4" type="ORF">CAPTEDRAFT_229153</name>
</gene>
<dbReference type="SUPFAM" id="SSF47473">
    <property type="entry name" value="EF-hand"/>
    <property type="match status" value="1"/>
</dbReference>
<dbReference type="HOGENOM" id="CLU_1385362_0_0_1"/>
<organism evidence="4">
    <name type="scientific">Capitella teleta</name>
    <name type="common">Polychaete worm</name>
    <dbReference type="NCBI Taxonomy" id="283909"/>
    <lineage>
        <taxon>Eukaryota</taxon>
        <taxon>Metazoa</taxon>
        <taxon>Spiralia</taxon>
        <taxon>Lophotrochozoa</taxon>
        <taxon>Annelida</taxon>
        <taxon>Polychaeta</taxon>
        <taxon>Sedentaria</taxon>
        <taxon>Scolecida</taxon>
        <taxon>Capitellidae</taxon>
        <taxon>Capitella</taxon>
    </lineage>
</organism>
<feature type="signal peptide" evidence="2">
    <location>
        <begin position="1"/>
        <end position="19"/>
    </location>
</feature>
<keyword evidence="2" id="KW-0732">Signal</keyword>
<feature type="chain" id="PRO_5008788512" description="EF-hand domain-containing protein" evidence="2">
    <location>
        <begin position="20"/>
        <end position="197"/>
    </location>
</feature>
<reference evidence="5" key="3">
    <citation type="submission" date="2015-06" db="UniProtKB">
        <authorList>
            <consortium name="EnsemblMetazoa"/>
        </authorList>
    </citation>
    <scope>IDENTIFICATION</scope>
</reference>
<dbReference type="InterPro" id="IPR002048">
    <property type="entry name" value="EF_hand_dom"/>
</dbReference>
<dbReference type="OMA" id="IRMICFL"/>
<accession>R7UYC5</accession>
<dbReference type="OrthoDB" id="6041256at2759"/>
<dbReference type="EMBL" id="KB299094">
    <property type="protein sequence ID" value="ELU08431.1"/>
    <property type="molecule type" value="Genomic_DNA"/>
</dbReference>
<dbReference type="PROSITE" id="PS50222">
    <property type="entry name" value="EF_HAND_2"/>
    <property type="match status" value="1"/>
</dbReference>
<dbReference type="GO" id="GO:0005509">
    <property type="term" value="F:calcium ion binding"/>
    <property type="evidence" value="ECO:0007669"/>
    <property type="project" value="InterPro"/>
</dbReference>